<name>S3CB97_OPHP1</name>
<dbReference type="VEuPathDB" id="FungiDB:F503_05277"/>
<evidence type="ECO:0000256" key="5">
    <source>
        <dbReference type="ARBA" id="ARBA00093637"/>
    </source>
</evidence>
<dbReference type="AlphaFoldDB" id="S3CB97"/>
<dbReference type="PANTHER" id="PTHR22602">
    <property type="entry name" value="TRANSFERASE CAF17, MITOCHONDRIAL-RELATED"/>
    <property type="match status" value="1"/>
</dbReference>
<dbReference type="OMA" id="NMLVAND"/>
<keyword evidence="2" id="KW-0809">Transit peptide</keyword>
<dbReference type="eggNOG" id="KOG2929">
    <property type="taxonomic scope" value="Eukaryota"/>
</dbReference>
<evidence type="ECO:0000256" key="4">
    <source>
        <dbReference type="ARBA" id="ARBA00093447"/>
    </source>
</evidence>
<evidence type="ECO:0000256" key="1">
    <source>
        <dbReference type="ARBA" id="ARBA00004305"/>
    </source>
</evidence>
<dbReference type="NCBIfam" id="TIGR03317">
    <property type="entry name" value="ygfZ_signature"/>
    <property type="match status" value="1"/>
</dbReference>
<protein>
    <recommendedName>
        <fullName evidence="5">Iron-sulfur cluster assembly factor IBA57 homolog, mitochondrial</fullName>
    </recommendedName>
</protein>
<dbReference type="STRING" id="1262450.S3CB97"/>
<dbReference type="InterPro" id="IPR057460">
    <property type="entry name" value="CAF17_C"/>
</dbReference>
<evidence type="ECO:0000313" key="7">
    <source>
        <dbReference type="EMBL" id="EPE10182.1"/>
    </source>
</evidence>
<dbReference type="InterPro" id="IPR017703">
    <property type="entry name" value="YgfZ/GCV_T_CS"/>
</dbReference>
<keyword evidence="3" id="KW-0496">Mitochondrion</keyword>
<feature type="domain" description="CAF17 C-terminal" evidence="6">
    <location>
        <begin position="276"/>
        <end position="357"/>
    </location>
</feature>
<dbReference type="Pfam" id="PF25455">
    <property type="entry name" value="Beta-barrel_CAF17_C"/>
    <property type="match status" value="1"/>
</dbReference>
<dbReference type="InterPro" id="IPR045179">
    <property type="entry name" value="YgfZ/GcvT"/>
</dbReference>
<comment type="subcellular location">
    <subcellularLocation>
        <location evidence="1">Mitochondrion matrix</location>
    </subcellularLocation>
</comment>
<dbReference type="Gene3D" id="3.30.1360.120">
    <property type="entry name" value="Probable tRNA modification gtpase trme, domain 1"/>
    <property type="match status" value="1"/>
</dbReference>
<evidence type="ECO:0000256" key="3">
    <source>
        <dbReference type="ARBA" id="ARBA00023128"/>
    </source>
</evidence>
<accession>S3CB97</accession>
<dbReference type="SUPFAM" id="SSF103025">
    <property type="entry name" value="Folate-binding domain"/>
    <property type="match status" value="1"/>
</dbReference>
<dbReference type="GO" id="GO:0016226">
    <property type="term" value="P:iron-sulfur cluster assembly"/>
    <property type="evidence" value="ECO:0007669"/>
    <property type="project" value="TreeGrafter"/>
</dbReference>
<comment type="similarity">
    <text evidence="4">Belongs to the GcvT family. CAF17/IBA57 subfamily.</text>
</comment>
<reference evidence="7 8" key="1">
    <citation type="journal article" date="2013" name="BMC Genomics">
        <title>The genome and transcriptome of the pine saprophyte Ophiostoma piceae, and a comparison with the bark beetle-associated pine pathogen Grosmannia clavigera.</title>
        <authorList>
            <person name="Haridas S."/>
            <person name="Wang Y."/>
            <person name="Lim L."/>
            <person name="Massoumi Alamouti S."/>
            <person name="Jackman S."/>
            <person name="Docking R."/>
            <person name="Robertson G."/>
            <person name="Birol I."/>
            <person name="Bohlmann J."/>
            <person name="Breuil C."/>
        </authorList>
    </citation>
    <scope>NUCLEOTIDE SEQUENCE [LARGE SCALE GENOMIC DNA]</scope>
    <source>
        <strain evidence="7 8">UAMH 11346</strain>
    </source>
</reference>
<gene>
    <name evidence="7" type="ORF">F503_05277</name>
</gene>
<dbReference type="HOGENOM" id="CLU_007884_7_0_1"/>
<dbReference type="GO" id="GO:0005759">
    <property type="term" value="C:mitochondrial matrix"/>
    <property type="evidence" value="ECO:0007669"/>
    <property type="project" value="UniProtKB-SubCell"/>
</dbReference>
<dbReference type="OrthoDB" id="191995at2759"/>
<dbReference type="Gene3D" id="2.40.30.160">
    <property type="match status" value="1"/>
</dbReference>
<dbReference type="InterPro" id="IPR027266">
    <property type="entry name" value="TrmE/GcvT-like"/>
</dbReference>
<evidence type="ECO:0000313" key="8">
    <source>
        <dbReference type="Proteomes" id="UP000016923"/>
    </source>
</evidence>
<evidence type="ECO:0000259" key="6">
    <source>
        <dbReference type="Pfam" id="PF25455"/>
    </source>
</evidence>
<proteinExistence type="inferred from homology"/>
<sequence>MNTPLRAVPRLRSAAPSAAPARPASALWTSAFHFTQSSTAPAWLASLASRRLISVAGPDAAKYLQGVVTASILRLNGSAGVEGTAVTQNGLYTAFLSAQGRVLHDVIVYRDTLGAASAKSLAAADNGDDGGAFLIEVDADEAATLTKHIKRYKLRAKFDVRLLDADELTVWHGWGQEQAEAETAGAIVYQDTRAPGLGWRFVSAAAPRTGFATVDEAHYRVHRYRLGVAEGQREILRNTALPLESNMDLMGGIDYHKGCYVGQELTIRTKHRGVVRKRILPCIVYADGDEATAAAATDAIASLQGELPPFDTLGLADIVPAETSIGRVGRKGRSAGKWLSGVGNIGLALCRLETMTDVVLPDEAAAASAAAGFDPTSEFVLNIKAAETEGEAAVISGEAAPTLKIKAIVPAWLRQGLAPKAA</sequence>
<dbReference type="EMBL" id="KE148146">
    <property type="protein sequence ID" value="EPE10182.1"/>
    <property type="molecule type" value="Genomic_DNA"/>
</dbReference>
<organism evidence="7 8">
    <name type="scientific">Ophiostoma piceae (strain UAMH 11346)</name>
    <name type="common">Sap stain fungus</name>
    <dbReference type="NCBI Taxonomy" id="1262450"/>
    <lineage>
        <taxon>Eukaryota</taxon>
        <taxon>Fungi</taxon>
        <taxon>Dikarya</taxon>
        <taxon>Ascomycota</taxon>
        <taxon>Pezizomycotina</taxon>
        <taxon>Sordariomycetes</taxon>
        <taxon>Sordariomycetidae</taxon>
        <taxon>Ophiostomatales</taxon>
        <taxon>Ophiostomataceae</taxon>
        <taxon>Ophiostoma</taxon>
    </lineage>
</organism>
<dbReference type="PANTHER" id="PTHR22602:SF0">
    <property type="entry name" value="TRANSFERASE CAF17, MITOCHONDRIAL-RELATED"/>
    <property type="match status" value="1"/>
</dbReference>
<keyword evidence="8" id="KW-1185">Reference proteome</keyword>
<evidence type="ECO:0000256" key="2">
    <source>
        <dbReference type="ARBA" id="ARBA00022946"/>
    </source>
</evidence>
<dbReference type="Proteomes" id="UP000016923">
    <property type="component" value="Unassembled WGS sequence"/>
</dbReference>